<protein>
    <recommendedName>
        <fullName evidence="4">BZIP transcription factor</fullName>
    </recommendedName>
</protein>
<feature type="region of interest" description="Disordered" evidence="1">
    <location>
        <begin position="1"/>
        <end position="91"/>
    </location>
</feature>
<dbReference type="AlphaFoldDB" id="A0A6A6NPE7"/>
<dbReference type="EMBL" id="MU001696">
    <property type="protein sequence ID" value="KAF2453601.1"/>
    <property type="molecule type" value="Genomic_DNA"/>
</dbReference>
<feature type="compositionally biased region" description="Polar residues" evidence="1">
    <location>
        <begin position="15"/>
        <end position="39"/>
    </location>
</feature>
<evidence type="ECO:0000313" key="3">
    <source>
        <dbReference type="Proteomes" id="UP000799766"/>
    </source>
</evidence>
<feature type="region of interest" description="Disordered" evidence="1">
    <location>
        <begin position="533"/>
        <end position="553"/>
    </location>
</feature>
<feature type="region of interest" description="Disordered" evidence="1">
    <location>
        <begin position="210"/>
        <end position="315"/>
    </location>
</feature>
<dbReference type="OrthoDB" id="4161589at2759"/>
<evidence type="ECO:0000256" key="1">
    <source>
        <dbReference type="SAM" id="MobiDB-lite"/>
    </source>
</evidence>
<feature type="compositionally biased region" description="Gly residues" evidence="1">
    <location>
        <begin position="70"/>
        <end position="79"/>
    </location>
</feature>
<dbReference type="Proteomes" id="UP000799766">
    <property type="component" value="Unassembled WGS sequence"/>
</dbReference>
<dbReference type="CDD" id="cd14688">
    <property type="entry name" value="bZIP_YAP"/>
    <property type="match status" value="1"/>
</dbReference>
<accession>A0A6A6NPE7</accession>
<keyword evidence="3" id="KW-1185">Reference proteome</keyword>
<reference evidence="2" key="1">
    <citation type="journal article" date="2020" name="Stud. Mycol.">
        <title>101 Dothideomycetes genomes: a test case for predicting lifestyles and emergence of pathogens.</title>
        <authorList>
            <person name="Haridas S."/>
            <person name="Albert R."/>
            <person name="Binder M."/>
            <person name="Bloem J."/>
            <person name="Labutti K."/>
            <person name="Salamov A."/>
            <person name="Andreopoulos B."/>
            <person name="Baker S."/>
            <person name="Barry K."/>
            <person name="Bills G."/>
            <person name="Bluhm B."/>
            <person name="Cannon C."/>
            <person name="Castanera R."/>
            <person name="Culley D."/>
            <person name="Daum C."/>
            <person name="Ezra D."/>
            <person name="Gonzalez J."/>
            <person name="Henrissat B."/>
            <person name="Kuo A."/>
            <person name="Liang C."/>
            <person name="Lipzen A."/>
            <person name="Lutzoni F."/>
            <person name="Magnuson J."/>
            <person name="Mondo S."/>
            <person name="Nolan M."/>
            <person name="Ohm R."/>
            <person name="Pangilinan J."/>
            <person name="Park H.-J."/>
            <person name="Ramirez L."/>
            <person name="Alfaro M."/>
            <person name="Sun H."/>
            <person name="Tritt A."/>
            <person name="Yoshinaga Y."/>
            <person name="Zwiers L.-H."/>
            <person name="Turgeon B."/>
            <person name="Goodwin S."/>
            <person name="Spatafora J."/>
            <person name="Crous P."/>
            <person name="Grigoriev I."/>
        </authorList>
    </citation>
    <scope>NUCLEOTIDE SEQUENCE</scope>
    <source>
        <strain evidence="2">ATCC 16933</strain>
    </source>
</reference>
<proteinExistence type="predicted"/>
<sequence length="597" mass="64047">MADDTTNDGTKTTGSAFTAMNRSSQPAHSENAASSSTRYQPIASAPEAPASTPPDDLTPQQPAAKRRRTGGGSGNGSGSGPANSSSSSQHRWVANLTPEQLARKRANDREAQRAIRERTRNTIETLSARIRELETQNPYRELQRVMQERDSALTQNVNIKKRLANAMALLQPLLSGERGGVEAAVAGKGSERGAQGLDELAAAAVQSPLAGQHLQSHAPAQEVSGDNGQQFRPIRPLQKSQIDSRAPHSGSPEDEASSAPSRNANSIGATSPREERLGVEFLLQRRGSGDNAYTSDDNADSRAGSVPQGGLGDPSYRLGLPPTAHKALPFALPPTCALDQVVLDFIMEAKRGIVGGAPISSIIGPSNPDLRCLLRPESQPQSPESLTSVAAAAAAAAAAQQGGGKGKDPGSSLNRWTRVFTGIGDALPVLDGLPERVALIFVAFMFLRWIIDPTSDKYDRLTDWVSPRPSQLLSGHPAWMDFIPWPRLRDRMVQSTPHISFDDFFVPFFSSLKVEWAQQAQDVLLPTLAPRADAEDDGAAGPGPSSLTSSHVSVPEEQWVINPAFETQLRKLENWSLGPEFERAFPDLADTVKLRET</sequence>
<organism evidence="2 3">
    <name type="scientific">Lineolata rhizophorae</name>
    <dbReference type="NCBI Taxonomy" id="578093"/>
    <lineage>
        <taxon>Eukaryota</taxon>
        <taxon>Fungi</taxon>
        <taxon>Dikarya</taxon>
        <taxon>Ascomycota</taxon>
        <taxon>Pezizomycotina</taxon>
        <taxon>Dothideomycetes</taxon>
        <taxon>Dothideomycetes incertae sedis</taxon>
        <taxon>Lineolatales</taxon>
        <taxon>Lineolataceae</taxon>
        <taxon>Lineolata</taxon>
    </lineage>
</organism>
<feature type="compositionally biased region" description="Polar residues" evidence="1">
    <location>
        <begin position="258"/>
        <end position="269"/>
    </location>
</feature>
<feature type="compositionally biased region" description="Low complexity" evidence="1">
    <location>
        <begin position="41"/>
        <end position="54"/>
    </location>
</feature>
<dbReference type="InterPro" id="IPR021833">
    <property type="entry name" value="DUF3425"/>
</dbReference>
<dbReference type="Pfam" id="PF11905">
    <property type="entry name" value="DUF3425"/>
    <property type="match status" value="1"/>
</dbReference>
<dbReference type="PANTHER" id="PTHR37012:SF2">
    <property type="entry name" value="BZIP DOMAIN-CONTAINING PROTEIN-RELATED"/>
    <property type="match status" value="1"/>
</dbReference>
<name>A0A6A6NPE7_9PEZI</name>
<dbReference type="Gene3D" id="1.20.5.170">
    <property type="match status" value="1"/>
</dbReference>
<evidence type="ECO:0000313" key="2">
    <source>
        <dbReference type="EMBL" id="KAF2453601.1"/>
    </source>
</evidence>
<gene>
    <name evidence="2" type="ORF">BDY21DRAFT_366881</name>
</gene>
<dbReference type="PANTHER" id="PTHR37012">
    <property type="entry name" value="B-ZIP TRANSCRIPTION FACTOR (EUROFUNG)-RELATED"/>
    <property type="match status" value="1"/>
</dbReference>
<evidence type="ECO:0008006" key="4">
    <source>
        <dbReference type="Google" id="ProtNLM"/>
    </source>
</evidence>